<evidence type="ECO:0000313" key="2">
    <source>
        <dbReference type="Proteomes" id="UP000737018"/>
    </source>
</evidence>
<name>A0A8J4W2P9_9ROSI</name>
<organism evidence="1 2">
    <name type="scientific">Castanea mollissima</name>
    <name type="common">Chinese chestnut</name>
    <dbReference type="NCBI Taxonomy" id="60419"/>
    <lineage>
        <taxon>Eukaryota</taxon>
        <taxon>Viridiplantae</taxon>
        <taxon>Streptophyta</taxon>
        <taxon>Embryophyta</taxon>
        <taxon>Tracheophyta</taxon>
        <taxon>Spermatophyta</taxon>
        <taxon>Magnoliopsida</taxon>
        <taxon>eudicotyledons</taxon>
        <taxon>Gunneridae</taxon>
        <taxon>Pentapetalae</taxon>
        <taxon>rosids</taxon>
        <taxon>fabids</taxon>
        <taxon>Fagales</taxon>
        <taxon>Fagaceae</taxon>
        <taxon>Castanea</taxon>
    </lineage>
</organism>
<gene>
    <name evidence="1" type="ORF">CMV_007604</name>
</gene>
<sequence>MCILPWLRSFTLSPSLRTFWSLSQQPNCKEPNIAQKDYKAVEVTEKKEVPAAMWVVSAEPNFDQTENKISAIKENKGPAEAFATAREPHYSPMPKEVQKEWTHDICQLTTQSEKNLNSYLQGKKHKAAYEAFKAKNQPNLVSASTAKNTE</sequence>
<dbReference type="Proteomes" id="UP000737018">
    <property type="component" value="Unassembled WGS sequence"/>
</dbReference>
<dbReference type="InterPro" id="IPR036236">
    <property type="entry name" value="Znf_C2H2_sf"/>
</dbReference>
<dbReference type="SUPFAM" id="SSF57667">
    <property type="entry name" value="beta-beta-alpha zinc fingers"/>
    <property type="match status" value="1"/>
</dbReference>
<reference evidence="1" key="1">
    <citation type="submission" date="2020-03" db="EMBL/GenBank/DDBJ databases">
        <title>Castanea mollissima Vanexum genome sequencing.</title>
        <authorList>
            <person name="Staton M."/>
        </authorList>
    </citation>
    <scope>NUCLEOTIDE SEQUENCE</scope>
    <source>
        <tissue evidence="1">Leaf</tissue>
    </source>
</reference>
<comment type="caution">
    <text evidence="1">The sequence shown here is derived from an EMBL/GenBank/DDBJ whole genome shotgun (WGS) entry which is preliminary data.</text>
</comment>
<evidence type="ECO:0000313" key="1">
    <source>
        <dbReference type="EMBL" id="KAF3968516.1"/>
    </source>
</evidence>
<dbReference type="EMBL" id="JRKL02000762">
    <property type="protein sequence ID" value="KAF3968516.1"/>
    <property type="molecule type" value="Genomic_DNA"/>
</dbReference>
<accession>A0A8J4W2P9</accession>
<dbReference type="AlphaFoldDB" id="A0A8J4W2P9"/>
<proteinExistence type="predicted"/>
<keyword evidence="2" id="KW-1185">Reference proteome</keyword>
<protein>
    <submittedName>
        <fullName evidence="1">Uncharacterized protein</fullName>
    </submittedName>
</protein>
<dbReference type="OrthoDB" id="1745128at2759"/>